<evidence type="ECO:0000256" key="1">
    <source>
        <dbReference type="ARBA" id="ARBA00001974"/>
    </source>
</evidence>
<sequence>MNFDLTDEQRAFQDSIANYLNDACTIPAVLATFEAQSPPALQYWSGLMELGVGGLTIPEQFGGFGLELLDLAAVVETAGRFVMPGPLIEHAMAAYAISLGGTEAQQARWLPDLASGRLRATVALTEGQEGWMPGDWHMPCDDTLNGAKHYVPDALDADLIVVGLSGGRMAVVERGANGLELTALPSLDGSRRLYQVTFNATPAELLPAAQECAQRICDVGLVLLAADAYGGAKRCIEMSVEYARQRVQFGQQIGKFQAVKHQLADLAVEVEPAAGLYWYAAHAFDHERPDKASKAAALAKAHLTDVYTAASRRMIELHGGIGYTWELGAHLWLKRAVFDHNYLGRPSLHRARYASMAGW</sequence>
<evidence type="ECO:0000256" key="5">
    <source>
        <dbReference type="ARBA" id="ARBA00023002"/>
    </source>
</evidence>
<feature type="domain" description="Acyl-CoA dehydrogenase/oxidase C-terminal" evidence="6">
    <location>
        <begin position="222"/>
        <end position="344"/>
    </location>
</feature>
<evidence type="ECO:0000313" key="9">
    <source>
        <dbReference type="Proteomes" id="UP000266327"/>
    </source>
</evidence>
<gene>
    <name evidence="8" type="ORF">D3878_02815</name>
</gene>
<reference evidence="9" key="1">
    <citation type="submission" date="2018-09" db="EMBL/GenBank/DDBJ databases">
        <authorList>
            <person name="Zhu H."/>
        </authorList>
    </citation>
    <scope>NUCLEOTIDE SEQUENCE [LARGE SCALE GENOMIC DNA]</scope>
    <source>
        <strain evidence="9">K1S02-23</strain>
    </source>
</reference>
<organism evidence="8 9">
    <name type="scientific">Noviherbaspirillum sedimenti</name>
    <dbReference type="NCBI Taxonomy" id="2320865"/>
    <lineage>
        <taxon>Bacteria</taxon>
        <taxon>Pseudomonadati</taxon>
        <taxon>Pseudomonadota</taxon>
        <taxon>Betaproteobacteria</taxon>
        <taxon>Burkholderiales</taxon>
        <taxon>Oxalobacteraceae</taxon>
        <taxon>Noviherbaspirillum</taxon>
    </lineage>
</organism>
<dbReference type="Proteomes" id="UP000266327">
    <property type="component" value="Unassembled WGS sequence"/>
</dbReference>
<protein>
    <submittedName>
        <fullName evidence="8">Acyl-CoA dehydrogenase</fullName>
    </submittedName>
</protein>
<dbReference type="InterPro" id="IPR013786">
    <property type="entry name" value="AcylCoA_DH/ox_N"/>
</dbReference>
<dbReference type="Pfam" id="PF00441">
    <property type="entry name" value="Acyl-CoA_dh_1"/>
    <property type="match status" value="1"/>
</dbReference>
<dbReference type="InterPro" id="IPR009100">
    <property type="entry name" value="AcylCoA_DH/oxidase_NM_dom_sf"/>
</dbReference>
<evidence type="ECO:0000256" key="2">
    <source>
        <dbReference type="ARBA" id="ARBA00009347"/>
    </source>
</evidence>
<dbReference type="GO" id="GO:0050660">
    <property type="term" value="F:flavin adenine dinucleotide binding"/>
    <property type="evidence" value="ECO:0007669"/>
    <property type="project" value="InterPro"/>
</dbReference>
<evidence type="ECO:0000313" key="8">
    <source>
        <dbReference type="EMBL" id="RJG00645.1"/>
    </source>
</evidence>
<dbReference type="CDD" id="cd00567">
    <property type="entry name" value="ACAD"/>
    <property type="match status" value="1"/>
</dbReference>
<dbReference type="Gene3D" id="1.10.540.10">
    <property type="entry name" value="Acyl-CoA dehydrogenase/oxidase, N-terminal domain"/>
    <property type="match status" value="1"/>
</dbReference>
<evidence type="ECO:0000259" key="7">
    <source>
        <dbReference type="Pfam" id="PF02771"/>
    </source>
</evidence>
<keyword evidence="3" id="KW-0285">Flavoprotein</keyword>
<dbReference type="Pfam" id="PF02771">
    <property type="entry name" value="Acyl-CoA_dh_N"/>
    <property type="match status" value="1"/>
</dbReference>
<name>A0A3A3FZ62_9BURK</name>
<dbReference type="EMBL" id="QYUQ01000002">
    <property type="protein sequence ID" value="RJG00645.1"/>
    <property type="molecule type" value="Genomic_DNA"/>
</dbReference>
<dbReference type="InterPro" id="IPR009075">
    <property type="entry name" value="AcylCo_DH/oxidase_C"/>
</dbReference>
<dbReference type="RefSeq" id="WP_119784100.1">
    <property type="nucleotide sequence ID" value="NZ_QYUQ01000002.1"/>
</dbReference>
<comment type="similarity">
    <text evidence="2">Belongs to the acyl-CoA dehydrogenase family.</text>
</comment>
<comment type="cofactor">
    <cofactor evidence="1">
        <name>FAD</name>
        <dbReference type="ChEBI" id="CHEBI:57692"/>
    </cofactor>
</comment>
<dbReference type="SUPFAM" id="SSF47203">
    <property type="entry name" value="Acyl-CoA dehydrogenase C-terminal domain-like"/>
    <property type="match status" value="1"/>
</dbReference>
<comment type="caution">
    <text evidence="8">The sequence shown here is derived from an EMBL/GenBank/DDBJ whole genome shotgun (WGS) entry which is preliminary data.</text>
</comment>
<accession>A0A3A3FZ62</accession>
<dbReference type="GO" id="GO:0003995">
    <property type="term" value="F:acyl-CoA dehydrogenase activity"/>
    <property type="evidence" value="ECO:0007669"/>
    <property type="project" value="TreeGrafter"/>
</dbReference>
<keyword evidence="9" id="KW-1185">Reference proteome</keyword>
<dbReference type="InterPro" id="IPR037069">
    <property type="entry name" value="AcylCoA_DH/ox_N_sf"/>
</dbReference>
<evidence type="ECO:0000259" key="6">
    <source>
        <dbReference type="Pfam" id="PF00441"/>
    </source>
</evidence>
<feature type="domain" description="Acyl-CoA dehydrogenase/oxidase N-terminal" evidence="7">
    <location>
        <begin position="6"/>
        <end position="116"/>
    </location>
</feature>
<keyword evidence="5" id="KW-0560">Oxidoreductase</keyword>
<dbReference type="OrthoDB" id="9769473at2"/>
<dbReference type="PANTHER" id="PTHR43884:SF20">
    <property type="entry name" value="ACYL-COA DEHYDROGENASE FADE28"/>
    <property type="match status" value="1"/>
</dbReference>
<dbReference type="Gene3D" id="1.20.140.10">
    <property type="entry name" value="Butyryl-CoA Dehydrogenase, subunit A, domain 3"/>
    <property type="match status" value="1"/>
</dbReference>
<dbReference type="AlphaFoldDB" id="A0A3A3FZ62"/>
<dbReference type="PANTHER" id="PTHR43884">
    <property type="entry name" value="ACYL-COA DEHYDROGENASE"/>
    <property type="match status" value="1"/>
</dbReference>
<keyword evidence="4" id="KW-0274">FAD</keyword>
<evidence type="ECO:0000256" key="3">
    <source>
        <dbReference type="ARBA" id="ARBA00022630"/>
    </source>
</evidence>
<evidence type="ECO:0000256" key="4">
    <source>
        <dbReference type="ARBA" id="ARBA00022827"/>
    </source>
</evidence>
<dbReference type="InterPro" id="IPR036250">
    <property type="entry name" value="AcylCo_DH-like_C"/>
</dbReference>
<dbReference type="SUPFAM" id="SSF56645">
    <property type="entry name" value="Acyl-CoA dehydrogenase NM domain-like"/>
    <property type="match status" value="1"/>
</dbReference>
<proteinExistence type="inferred from homology"/>